<evidence type="ECO:0000313" key="3">
    <source>
        <dbReference type="Proteomes" id="UP001164374"/>
    </source>
</evidence>
<sequence length="285" mass="32023">MEQGMGMKGHVNEPWQYSVQEGVPLAARELIWEVFFKSRGRESTDLTTHYPWIDEKTGITSILIKPGRGLEHAPAVATLLIKEETLAHNKKVGLVGFVCVNEAWRGNGVGRNLVSTAIEVGKDKSFDMLVLWTNKPNVYVKHGFAVDSEDWYGNVWKRAERRTGHPFCRDLSGLRIDDVSPLGIPAFAKRVLLFSNDTASITVLQTNQGYTLAAWSGNWDAVFQIIEQILPDSWNLNAPANSDIYTNLESHGFGFEFAVGSQRMIKRLASKDKFCLPYIPLLKRI</sequence>
<dbReference type="Gene3D" id="3.40.630.30">
    <property type="match status" value="1"/>
</dbReference>
<dbReference type="InterPro" id="IPR000182">
    <property type="entry name" value="GNAT_dom"/>
</dbReference>
<proteinExistence type="predicted"/>
<dbReference type="RefSeq" id="WP_260799876.1">
    <property type="nucleotide sequence ID" value="NZ_JAOCQJ010000003.1"/>
</dbReference>
<dbReference type="InterPro" id="IPR016181">
    <property type="entry name" value="Acyl_CoA_acyltransferase"/>
</dbReference>
<dbReference type="Pfam" id="PF00583">
    <property type="entry name" value="Acetyltransf_1"/>
    <property type="match status" value="1"/>
</dbReference>
<organism evidence="2 3">
    <name type="scientific">Ralstonia mojiangensis</name>
    <dbReference type="NCBI Taxonomy" id="2953895"/>
    <lineage>
        <taxon>Bacteria</taxon>
        <taxon>Pseudomonadati</taxon>
        <taxon>Pseudomonadota</taxon>
        <taxon>Betaproteobacteria</taxon>
        <taxon>Burkholderiales</taxon>
        <taxon>Burkholderiaceae</taxon>
        <taxon>Ralstonia</taxon>
    </lineage>
</organism>
<dbReference type="PROSITE" id="PS51186">
    <property type="entry name" value="GNAT"/>
    <property type="match status" value="1"/>
</dbReference>
<dbReference type="Proteomes" id="UP001164374">
    <property type="component" value="Unassembled WGS sequence"/>
</dbReference>
<accession>A0AAE3I400</accession>
<dbReference type="CDD" id="cd04301">
    <property type="entry name" value="NAT_SF"/>
    <property type="match status" value="1"/>
</dbReference>
<dbReference type="GO" id="GO:0016747">
    <property type="term" value="F:acyltransferase activity, transferring groups other than amino-acyl groups"/>
    <property type="evidence" value="ECO:0007669"/>
    <property type="project" value="InterPro"/>
</dbReference>
<dbReference type="AlphaFoldDB" id="A0AAE3I400"/>
<reference evidence="2" key="2">
    <citation type="submission" date="2023-02" db="EMBL/GenBank/DDBJ databases">
        <authorList>
            <person name="Lu C.-H."/>
        </authorList>
    </citation>
    <scope>NUCLEOTIDE SEQUENCE</scope>
    <source>
        <strain evidence="2">22TCCZM01-4</strain>
    </source>
</reference>
<evidence type="ECO:0000313" key="2">
    <source>
        <dbReference type="EMBL" id="MCT7317131.1"/>
    </source>
</evidence>
<protein>
    <submittedName>
        <fullName evidence="2">GNAT family N-acetyltransferase</fullName>
    </submittedName>
</protein>
<feature type="domain" description="N-acetyltransferase" evidence="1">
    <location>
        <begin position="17"/>
        <end position="162"/>
    </location>
</feature>
<reference evidence="2" key="1">
    <citation type="journal article" date="2023" name="Front. Microbiol.">
        <title>Ralstonia chuxiongensis sp. nov., Ralstonia mojiangensis sp. nov., and Ralstonia soli sp. nov., isolated from tobacco fields, are three novel species in the family Burkholderiaceae.</title>
        <authorList>
            <person name="Lu C.H."/>
            <person name="Zhang Y.Y."/>
            <person name="Jiang N."/>
            <person name="Chen W."/>
            <person name="Shao X."/>
            <person name="Zhao Z.M."/>
            <person name="Lu W.L."/>
            <person name="Hu X."/>
            <person name="Xi Y.X."/>
            <person name="Zou S.Y."/>
            <person name="Wei Q.J."/>
            <person name="Lin Z.L."/>
            <person name="Gong L."/>
            <person name="Gai X.T."/>
            <person name="Zhang L.Q."/>
            <person name="Li J.Y."/>
            <person name="Jin Y."/>
            <person name="Xia Z.Y."/>
        </authorList>
    </citation>
    <scope>NUCLEOTIDE SEQUENCE</scope>
    <source>
        <strain evidence="2">22TCCZM01-4</strain>
    </source>
</reference>
<gene>
    <name evidence="2" type="ORF">N5I87_14075</name>
</gene>
<dbReference type="EMBL" id="JAOCQJ010000003">
    <property type="protein sequence ID" value="MCT7317131.1"/>
    <property type="molecule type" value="Genomic_DNA"/>
</dbReference>
<comment type="caution">
    <text evidence="2">The sequence shown here is derived from an EMBL/GenBank/DDBJ whole genome shotgun (WGS) entry which is preliminary data.</text>
</comment>
<dbReference type="SUPFAM" id="SSF55729">
    <property type="entry name" value="Acyl-CoA N-acyltransferases (Nat)"/>
    <property type="match status" value="1"/>
</dbReference>
<name>A0AAE3I400_9RALS</name>
<evidence type="ECO:0000259" key="1">
    <source>
        <dbReference type="PROSITE" id="PS51186"/>
    </source>
</evidence>